<dbReference type="EMBL" id="CP069534">
    <property type="protein sequence ID" value="QRP70709.1"/>
    <property type="molecule type" value="Genomic_DNA"/>
</dbReference>
<sequence>MEEPNSNTYPISGYFGRPSSVDFLFMQISKVAVPIVAALAVTAGGVVAATAQPTESKEWTVIGLTGSYAADGITITNPTDEELFCSLEVSGKKYIEPIFTPWNEPGTYYSKAERDSKAASKIFDRLTARKEINKWNLSHQHYIEARETRLFDWMIPAYALSPIPGDSLFLECYPEGRYKTILVGYGVVQDDLSVKSDNLPSVSTPAPKPDTKETISVPTTVWKTTTVKAPAPAPITKTVTVTAAAKQLTPIATTARETATTTVTATPKQPAAVTTTVTETKEVPTSVTKQSIL</sequence>
<reference evidence="1" key="1">
    <citation type="submission" date="2021-02" db="EMBL/GenBank/DDBJ databases">
        <title>FDA dAtabase for Regulatory Grade micrObial Sequences (FDA-ARGOS): Supporting development and validation of Infectious Disease Dx tests.</title>
        <authorList>
            <person name="Sproer C."/>
            <person name="Gronow S."/>
            <person name="Severitt S."/>
            <person name="Schroder I."/>
            <person name="Tallon L."/>
            <person name="Sadzewicz L."/>
            <person name="Zhao X."/>
            <person name="Boylan J."/>
            <person name="Ott S."/>
            <person name="Bowen H."/>
            <person name="Vavikolanu K."/>
            <person name="Mehta A."/>
            <person name="Aluvathingal J."/>
            <person name="Nadendla S."/>
            <person name="Lowell S."/>
            <person name="Myers T."/>
            <person name="Yan Y."/>
            <person name="Sichtig H."/>
        </authorList>
    </citation>
    <scope>NUCLEOTIDE SEQUENCE</scope>
    <source>
        <strain evidence="1">FDAARGOS_1191</strain>
    </source>
</reference>
<proteinExistence type="predicted"/>
<name>A0AAX1L8D9_9CORY</name>
<accession>A0AAX1L8D9</accession>
<protein>
    <submittedName>
        <fullName evidence="1">Uncharacterized protein</fullName>
    </submittedName>
</protein>
<evidence type="ECO:0000313" key="2">
    <source>
        <dbReference type="Proteomes" id="UP000617681"/>
    </source>
</evidence>
<dbReference type="Proteomes" id="UP000617681">
    <property type="component" value="Chromosome"/>
</dbReference>
<evidence type="ECO:0000313" key="1">
    <source>
        <dbReference type="EMBL" id="QRP70709.1"/>
    </source>
</evidence>
<organism evidence="1 2">
    <name type="scientific">Corynebacterium glucuronolyticum</name>
    <dbReference type="NCBI Taxonomy" id="39791"/>
    <lineage>
        <taxon>Bacteria</taxon>
        <taxon>Bacillati</taxon>
        <taxon>Actinomycetota</taxon>
        <taxon>Actinomycetes</taxon>
        <taxon>Mycobacteriales</taxon>
        <taxon>Corynebacteriaceae</taxon>
        <taxon>Corynebacterium</taxon>
    </lineage>
</organism>
<gene>
    <name evidence="1" type="ORF">I6J21_00575</name>
</gene>
<dbReference type="RefSeq" id="WP_005393025.1">
    <property type="nucleotide sequence ID" value="NZ_CP069534.1"/>
</dbReference>
<dbReference type="AlphaFoldDB" id="A0AAX1L8D9"/>